<gene>
    <name evidence="11" type="ORF">CASFOL_022123</name>
</gene>
<reference evidence="12" key="1">
    <citation type="journal article" date="2024" name="IScience">
        <title>Strigolactones Initiate the Formation of Haustorium-like Structures in Castilleja.</title>
        <authorList>
            <person name="Buerger M."/>
            <person name="Peterson D."/>
            <person name="Chory J."/>
        </authorList>
    </citation>
    <scope>NUCLEOTIDE SEQUENCE [LARGE SCALE GENOMIC DNA]</scope>
</reference>
<dbReference type="PANTHER" id="PTHR36766:SF70">
    <property type="entry name" value="DISEASE RESISTANCE PROTEIN RGA4"/>
    <property type="match status" value="1"/>
</dbReference>
<feature type="domain" description="R13L1/DRL21-like LRR repeat region" evidence="10">
    <location>
        <begin position="688"/>
        <end position="808"/>
    </location>
</feature>
<dbReference type="AlphaFoldDB" id="A0ABD3CZV0"/>
<feature type="domain" description="NB-ARC" evidence="7">
    <location>
        <begin position="191"/>
        <end position="368"/>
    </location>
</feature>
<dbReference type="InterPro" id="IPR027417">
    <property type="entry name" value="P-loop_NTPase"/>
</dbReference>
<evidence type="ECO:0000259" key="8">
    <source>
        <dbReference type="Pfam" id="PF18052"/>
    </source>
</evidence>
<dbReference type="SUPFAM" id="SSF52058">
    <property type="entry name" value="L domain-like"/>
    <property type="match status" value="1"/>
</dbReference>
<dbReference type="SUPFAM" id="SSF52047">
    <property type="entry name" value="RNI-like"/>
    <property type="match status" value="1"/>
</dbReference>
<comment type="caution">
    <text evidence="11">The sequence shown here is derived from an EMBL/GenBank/DDBJ whole genome shotgun (WGS) entry which is preliminary data.</text>
</comment>
<keyword evidence="5" id="KW-0611">Plant defense</keyword>
<keyword evidence="12" id="KW-1185">Reference proteome</keyword>
<dbReference type="InterPro" id="IPR002182">
    <property type="entry name" value="NB-ARC"/>
</dbReference>
<dbReference type="InterPro" id="IPR056789">
    <property type="entry name" value="LRR_R13L1-DRL21"/>
</dbReference>
<keyword evidence="4" id="KW-0547">Nucleotide-binding</keyword>
<dbReference type="Pfam" id="PF18052">
    <property type="entry name" value="Rx_N"/>
    <property type="match status" value="1"/>
</dbReference>
<dbReference type="Gene3D" id="3.80.10.10">
    <property type="entry name" value="Ribonuclease Inhibitor"/>
    <property type="match status" value="2"/>
</dbReference>
<dbReference type="InterPro" id="IPR036388">
    <property type="entry name" value="WH-like_DNA-bd_sf"/>
</dbReference>
<dbReference type="Gene3D" id="1.10.8.430">
    <property type="entry name" value="Helical domain of apoptotic protease-activating factors"/>
    <property type="match status" value="1"/>
</dbReference>
<dbReference type="InterPro" id="IPR041118">
    <property type="entry name" value="Rx_N"/>
</dbReference>
<protein>
    <recommendedName>
        <fullName evidence="13">Disease resistance protein RGA3</fullName>
    </recommendedName>
</protein>
<dbReference type="Pfam" id="PF00931">
    <property type="entry name" value="NB-ARC"/>
    <property type="match status" value="1"/>
</dbReference>
<evidence type="ECO:0000256" key="4">
    <source>
        <dbReference type="ARBA" id="ARBA00022741"/>
    </source>
</evidence>
<evidence type="ECO:0000256" key="2">
    <source>
        <dbReference type="ARBA" id="ARBA00022614"/>
    </source>
</evidence>
<dbReference type="InterPro" id="IPR042197">
    <property type="entry name" value="Apaf_helical"/>
</dbReference>
<keyword evidence="6" id="KW-0067">ATP-binding</keyword>
<evidence type="ECO:0000256" key="5">
    <source>
        <dbReference type="ARBA" id="ARBA00022821"/>
    </source>
</evidence>
<evidence type="ECO:0000313" key="11">
    <source>
        <dbReference type="EMBL" id="KAL3635069.1"/>
    </source>
</evidence>
<feature type="domain" description="Disease resistance protein winged helix" evidence="9">
    <location>
        <begin position="452"/>
        <end position="517"/>
    </location>
</feature>
<evidence type="ECO:0008006" key="13">
    <source>
        <dbReference type="Google" id="ProtNLM"/>
    </source>
</evidence>
<dbReference type="Proteomes" id="UP001632038">
    <property type="component" value="Unassembled WGS sequence"/>
</dbReference>
<name>A0ABD3CZV0_9LAMI</name>
<dbReference type="SUPFAM" id="SSF52540">
    <property type="entry name" value="P-loop containing nucleoside triphosphate hydrolases"/>
    <property type="match status" value="1"/>
</dbReference>
<dbReference type="GO" id="GO:0051707">
    <property type="term" value="P:response to other organism"/>
    <property type="evidence" value="ECO:0007669"/>
    <property type="project" value="UniProtKB-ARBA"/>
</dbReference>
<proteinExistence type="inferred from homology"/>
<keyword evidence="2" id="KW-0433">Leucine-rich repeat</keyword>
<evidence type="ECO:0000256" key="1">
    <source>
        <dbReference type="ARBA" id="ARBA00008894"/>
    </source>
</evidence>
<comment type="similarity">
    <text evidence="1">Belongs to the disease resistance NB-LRR family.</text>
</comment>
<dbReference type="Gene3D" id="3.40.50.300">
    <property type="entry name" value="P-loop containing nucleotide triphosphate hydrolases"/>
    <property type="match status" value="1"/>
</dbReference>
<dbReference type="Pfam" id="PF25019">
    <property type="entry name" value="LRR_R13L1-DRL21"/>
    <property type="match status" value="1"/>
</dbReference>
<evidence type="ECO:0000256" key="3">
    <source>
        <dbReference type="ARBA" id="ARBA00022737"/>
    </source>
</evidence>
<dbReference type="Gene3D" id="1.20.5.4130">
    <property type="match status" value="1"/>
</dbReference>
<dbReference type="GO" id="GO:0006952">
    <property type="term" value="P:defense response"/>
    <property type="evidence" value="ECO:0007669"/>
    <property type="project" value="UniProtKB-KW"/>
</dbReference>
<dbReference type="Pfam" id="PF23559">
    <property type="entry name" value="WHD_DRP"/>
    <property type="match status" value="1"/>
</dbReference>
<accession>A0ABD3CZV0</accession>
<evidence type="ECO:0000259" key="9">
    <source>
        <dbReference type="Pfam" id="PF23559"/>
    </source>
</evidence>
<evidence type="ECO:0000313" key="12">
    <source>
        <dbReference type="Proteomes" id="UP001632038"/>
    </source>
</evidence>
<dbReference type="InterPro" id="IPR058922">
    <property type="entry name" value="WHD_DRP"/>
</dbReference>
<dbReference type="EMBL" id="JAVIJP010000028">
    <property type="protein sequence ID" value="KAL3635069.1"/>
    <property type="molecule type" value="Genomic_DNA"/>
</dbReference>
<feature type="domain" description="Disease resistance N-terminal" evidence="8">
    <location>
        <begin position="10"/>
        <end position="95"/>
    </location>
</feature>
<dbReference type="Gene3D" id="1.10.10.10">
    <property type="entry name" value="Winged helix-like DNA-binding domain superfamily/Winged helix DNA-binding domain"/>
    <property type="match status" value="1"/>
</dbReference>
<dbReference type="PANTHER" id="PTHR36766">
    <property type="entry name" value="PLANT BROAD-SPECTRUM MILDEW RESISTANCE PROTEIN RPW8"/>
    <property type="match status" value="1"/>
</dbReference>
<dbReference type="InterPro" id="IPR032675">
    <property type="entry name" value="LRR_dom_sf"/>
</dbReference>
<dbReference type="FunFam" id="1.10.10.10:FF:000322">
    <property type="entry name" value="Probable disease resistance protein At1g63360"/>
    <property type="match status" value="1"/>
</dbReference>
<keyword evidence="3" id="KW-0677">Repeat</keyword>
<dbReference type="GO" id="GO:0005524">
    <property type="term" value="F:ATP binding"/>
    <property type="evidence" value="ECO:0007669"/>
    <property type="project" value="UniProtKB-KW"/>
</dbReference>
<evidence type="ECO:0000256" key="6">
    <source>
        <dbReference type="ARBA" id="ARBA00022840"/>
    </source>
</evidence>
<sequence>MAEAAVGATIEILLENLFTVLKDQIGLFRSFKKDSKKLQETISMVKAFLDDAEEKQVTDRDVKDWLRRLEALAFEADNVSDDISYQLLSKQVGPTENKTVMKKVQSFVSCSSNDPTENKTVMKKVQSFFSCSFAHRLKLGHRIRDINEELKSINQEATGLGLQIRIANARNPVFESPETDSFSSDPVYGRENDVSRIVEKLITTTPSSAAQVLSVLPIVGMGGLGKTTLARKVFGDEKIISRFGGDRVWVHVPRIFDVINILKNILTSLTNEKVEIETRQALLQKLQEHLRTKTYLLVLDDVWNEERDKWDSFVKSLSGISSANGNCMIVTTRSRKVASIVRTLSIHELGSLSGDDCWSIIKAKAFINSGDIPMEFEIVGRNIAKKCRGLPLAAEVVGGLLRDKSRDKWQAIENNWLSEFGDDENTINKILKQSFDHLSPPSLKKCFAYCSILPKGYRIEKEQLIELWMAEGFFQNETTGSKFANLLLQNSLLQVAERDDYGNITHCNMHDLVHDLAWSVLYENDNVTDGVCQNRYIGYKSSGDGLLPIPEGQERYVRTLFFSGNVSNIRFSDFESLHSLTLVGRDINELPTSIRELKHLRYLDISMTSIKYLPDSIGELYHLQTLREKKQVLVTSYLERLPDALSCLTSLRHLHFRGESLHSKIGKLTSLQTLLHFHVGSEKGYEVSELGSLKDLKGTLTIHNLENVRDKNEAMGADLRTKSGIYELGLGWDNKPRESDEANDESVLEGLKPHPNLKGLVIWGFKGKSLPLLEELNNLMKIILSDCTECEELPMLGHLPHLKYLSLLGLTNVKSIRSSFYGNINKNDTIVAFFPALERLRLLDMSNLKEWDEVDLPLPSQVFPRLEHLEIQGCNQLTRAPSHFPCLKVLNMINMESGLPLENICGNKTTSLTILNFTSIVGLKCFPNRLLSNNHNLRRLKIFVCPNMTHLVHCLGGGGGPSLLRELTIYNCRSLRELPDDLHSLDSLETLSIDWCPNLKSIPNPNSGTGKQQQGFTSLRELHIEKCQGLTNMDTLIGCLHKMTRLTHLTFFHVPEFSTIGNNNSLQAFKMGPFSSNNNNITFNETVGATLRQFISLRRLELWGMNHWDVLPDQLQHLYSLEELSLEGFGIEALPEWFGNLSSLNELQLRNCKKLRHLASKQAMQRLSKSILLVILGCPLILKRNGEFIQIVDSERHKISHIIPDPALSLYCFLRC</sequence>
<evidence type="ECO:0000259" key="10">
    <source>
        <dbReference type="Pfam" id="PF25019"/>
    </source>
</evidence>
<dbReference type="PRINTS" id="PR00364">
    <property type="entry name" value="DISEASERSIST"/>
</dbReference>
<organism evidence="11 12">
    <name type="scientific">Castilleja foliolosa</name>
    <dbReference type="NCBI Taxonomy" id="1961234"/>
    <lineage>
        <taxon>Eukaryota</taxon>
        <taxon>Viridiplantae</taxon>
        <taxon>Streptophyta</taxon>
        <taxon>Embryophyta</taxon>
        <taxon>Tracheophyta</taxon>
        <taxon>Spermatophyta</taxon>
        <taxon>Magnoliopsida</taxon>
        <taxon>eudicotyledons</taxon>
        <taxon>Gunneridae</taxon>
        <taxon>Pentapetalae</taxon>
        <taxon>asterids</taxon>
        <taxon>lamiids</taxon>
        <taxon>Lamiales</taxon>
        <taxon>Orobanchaceae</taxon>
        <taxon>Pedicularideae</taxon>
        <taxon>Castillejinae</taxon>
        <taxon>Castilleja</taxon>
    </lineage>
</organism>
<evidence type="ECO:0000259" key="7">
    <source>
        <dbReference type="Pfam" id="PF00931"/>
    </source>
</evidence>